<evidence type="ECO:0000256" key="1">
    <source>
        <dbReference type="ARBA" id="ARBA00005724"/>
    </source>
</evidence>
<evidence type="ECO:0000259" key="3">
    <source>
        <dbReference type="Pfam" id="PF25267"/>
    </source>
</evidence>
<comment type="caution">
    <text evidence="4">The sequence shown here is derived from an EMBL/GenBank/DDBJ whole genome shotgun (WGS) entry which is preliminary data.</text>
</comment>
<feature type="domain" description="RNA polymerase II assembly factor Rtp1 C-terminal" evidence="2">
    <location>
        <begin position="616"/>
        <end position="735"/>
    </location>
</feature>
<protein>
    <submittedName>
        <fullName evidence="4">(African queen) hypothetical protein</fullName>
    </submittedName>
</protein>
<dbReference type="InterPro" id="IPR057347">
    <property type="entry name" value="TANGO6_N"/>
</dbReference>
<dbReference type="Proteomes" id="UP000789524">
    <property type="component" value="Unassembled WGS sequence"/>
</dbReference>
<dbReference type="GO" id="GO:0009306">
    <property type="term" value="P:protein secretion"/>
    <property type="evidence" value="ECO:0007669"/>
    <property type="project" value="TreeGrafter"/>
</dbReference>
<dbReference type="SUPFAM" id="SSF48371">
    <property type="entry name" value="ARM repeat"/>
    <property type="match status" value="1"/>
</dbReference>
<dbReference type="Pfam" id="PF10363">
    <property type="entry name" value="RTP1_C1"/>
    <property type="match status" value="1"/>
</dbReference>
<name>A0A8J2QSJ5_9NEOP</name>
<dbReference type="InterPro" id="IPR011989">
    <property type="entry name" value="ARM-like"/>
</dbReference>
<dbReference type="PANTHER" id="PTHR20959:SF1">
    <property type="entry name" value="TRANSPORT AND GOLGI ORGANIZATION PROTEIN 6 HOMOLOG"/>
    <property type="match status" value="1"/>
</dbReference>
<dbReference type="AlphaFoldDB" id="A0A8J2QSJ5"/>
<accession>A0A8J2QSJ5</accession>
<evidence type="ECO:0000313" key="4">
    <source>
        <dbReference type="EMBL" id="CAG9566732.1"/>
    </source>
</evidence>
<dbReference type="InterPro" id="IPR016024">
    <property type="entry name" value="ARM-type_fold"/>
</dbReference>
<dbReference type="OrthoDB" id="39591at2759"/>
<dbReference type="PANTHER" id="PTHR20959">
    <property type="entry name" value="TRANSPORT AND GOLGI ORGANIZATION PROTEIN 6 FAMILY MEMBER"/>
    <property type="match status" value="1"/>
</dbReference>
<dbReference type="EMBL" id="CAKASE010000057">
    <property type="protein sequence ID" value="CAG9566732.1"/>
    <property type="molecule type" value="Genomic_DNA"/>
</dbReference>
<dbReference type="InterPro" id="IPR039600">
    <property type="entry name" value="TANGO6/Rtp1"/>
</dbReference>
<proteinExistence type="inferred from homology"/>
<gene>
    <name evidence="4" type="ORF">DCHRY22_LOCUS7329</name>
</gene>
<dbReference type="Pfam" id="PF25267">
    <property type="entry name" value="TANGO6_N"/>
    <property type="match status" value="1"/>
</dbReference>
<feature type="domain" description="TANGO6 N-terminal" evidence="3">
    <location>
        <begin position="50"/>
        <end position="201"/>
    </location>
</feature>
<organism evidence="4 5">
    <name type="scientific">Danaus chrysippus</name>
    <name type="common">African queen</name>
    <dbReference type="NCBI Taxonomy" id="151541"/>
    <lineage>
        <taxon>Eukaryota</taxon>
        <taxon>Metazoa</taxon>
        <taxon>Ecdysozoa</taxon>
        <taxon>Arthropoda</taxon>
        <taxon>Hexapoda</taxon>
        <taxon>Insecta</taxon>
        <taxon>Pterygota</taxon>
        <taxon>Neoptera</taxon>
        <taxon>Endopterygota</taxon>
        <taxon>Lepidoptera</taxon>
        <taxon>Glossata</taxon>
        <taxon>Ditrysia</taxon>
        <taxon>Papilionoidea</taxon>
        <taxon>Nymphalidae</taxon>
        <taxon>Danainae</taxon>
        <taxon>Danaini</taxon>
        <taxon>Danaina</taxon>
        <taxon>Danaus</taxon>
        <taxon>Anosia</taxon>
    </lineage>
</organism>
<evidence type="ECO:0000259" key="2">
    <source>
        <dbReference type="Pfam" id="PF10363"/>
    </source>
</evidence>
<keyword evidence="5" id="KW-1185">Reference proteome</keyword>
<evidence type="ECO:0000313" key="5">
    <source>
        <dbReference type="Proteomes" id="UP000789524"/>
    </source>
</evidence>
<dbReference type="InterPro" id="IPR019451">
    <property type="entry name" value="Rtp1_C1"/>
</dbReference>
<sequence length="888" mass="101176">MVAIFNEIIKSNTSPNENDIFEVLRTFLNNIIKEIDELGTIIKNNDGVSISVKNQKMLRTCYQIITSFGISTSLLPGLGISLSKRCSTAKSLPTLSLKDTEKYELLVLCTDFLSRSYEVPVLKNIILTFHLSDYLAALIQLAFAPLKKPGKYTNFTMTEELYNKLLFDKQKYMKMYEYLVNNCFQPMLMKELLVLQNITEHPPPMFVKKVISKEMSRRLTTWGGLLSLIRCFIESHEVDVGVEWKKIEMICKIVTCRHLNLSEDDYLSNIVSQLRHIYTMNNKHYLITASSCSLSLYSTYNKSTPVINLVKEVFGSFDHEILLADALPGTIILVSQQVQHNIQILHACTAITQYELPKHIISKNLYVLYLLRLNCTNTEIKHKLNDIILKILELLNKTDIKAVIEQILFGLNNHDSHKVMAKEYNSGLSVKCVTADFEYPIDEAVIYFIEIFNLITNKNVVCNIFEACLLIFIELNQEKDKCNKETFLLVEDEPELLNLESKKYAHMLHILSEISGSKKVIDALKDNPLIVLDFVESLLLKNINPINDECCTIALVLLNTIVANIEKTEDIKLRLSCLMPRLKQLSEEDSSYVNVLSKETLSLIEMECPKADKSGYEKAVSNIYDKLLPVRVHGVIELTKLIDKSDVETISKRHFVFCLFQEQLKHPDSYMYLASVNGIASLAMHCTSEALSTLCKEYLEISSDIRNKESENQSAELRMKIGDVIVKVTRRLGEMAVVHKTILLNTMLCACKDDDPLIRTSALSNLAEIALVLNYKIGSILYEILLCIWDVINGDPALECRRAAVMVLANLIKGLGKDTLVELNDTLLPIYKTLLKLYKDNEEDSLVRLHSQIALEELNDIVKEFLTQRLPYEKEITLTTTPNNISFK</sequence>
<reference evidence="4" key="1">
    <citation type="submission" date="2021-09" db="EMBL/GenBank/DDBJ databases">
        <authorList>
            <person name="Martin H S."/>
        </authorList>
    </citation>
    <scope>NUCLEOTIDE SEQUENCE</scope>
</reference>
<comment type="similarity">
    <text evidence="1">Belongs to the Tango6 family.</text>
</comment>
<dbReference type="Gene3D" id="1.25.10.10">
    <property type="entry name" value="Leucine-rich Repeat Variant"/>
    <property type="match status" value="1"/>
</dbReference>